<evidence type="ECO:0000313" key="1">
    <source>
        <dbReference type="EMBL" id="KAJ9585045.1"/>
    </source>
</evidence>
<reference evidence="1" key="1">
    <citation type="journal article" date="2023" name="IScience">
        <title>Live-bearing cockroach genome reveals convergent evolutionary mechanisms linked to viviparity in insects and beyond.</title>
        <authorList>
            <person name="Fouks B."/>
            <person name="Harrison M.C."/>
            <person name="Mikhailova A.A."/>
            <person name="Marchal E."/>
            <person name="English S."/>
            <person name="Carruthers M."/>
            <person name="Jennings E.C."/>
            <person name="Chiamaka E.L."/>
            <person name="Frigard R.A."/>
            <person name="Pippel M."/>
            <person name="Attardo G.M."/>
            <person name="Benoit J.B."/>
            <person name="Bornberg-Bauer E."/>
            <person name="Tobe S.S."/>
        </authorList>
    </citation>
    <scope>NUCLEOTIDE SEQUENCE</scope>
    <source>
        <strain evidence="1">Stay&amp;Tobe</strain>
    </source>
</reference>
<dbReference type="AlphaFoldDB" id="A0AAD7ZR35"/>
<accession>A0AAD7ZR35</accession>
<name>A0AAD7ZR35_DIPPU</name>
<protein>
    <submittedName>
        <fullName evidence="1">Uncharacterized protein</fullName>
    </submittedName>
</protein>
<comment type="caution">
    <text evidence="1">The sequence shown here is derived from an EMBL/GenBank/DDBJ whole genome shotgun (WGS) entry which is preliminary data.</text>
</comment>
<feature type="non-terminal residue" evidence="1">
    <location>
        <position position="1"/>
    </location>
</feature>
<gene>
    <name evidence="1" type="ORF">L9F63_020619</name>
</gene>
<organism evidence="1 2">
    <name type="scientific">Diploptera punctata</name>
    <name type="common">Pacific beetle cockroach</name>
    <dbReference type="NCBI Taxonomy" id="6984"/>
    <lineage>
        <taxon>Eukaryota</taxon>
        <taxon>Metazoa</taxon>
        <taxon>Ecdysozoa</taxon>
        <taxon>Arthropoda</taxon>
        <taxon>Hexapoda</taxon>
        <taxon>Insecta</taxon>
        <taxon>Pterygota</taxon>
        <taxon>Neoptera</taxon>
        <taxon>Polyneoptera</taxon>
        <taxon>Dictyoptera</taxon>
        <taxon>Blattodea</taxon>
        <taxon>Blaberoidea</taxon>
        <taxon>Blaberidae</taxon>
        <taxon>Diplopterinae</taxon>
        <taxon>Diploptera</taxon>
    </lineage>
</organism>
<reference evidence="1" key="2">
    <citation type="submission" date="2023-05" db="EMBL/GenBank/DDBJ databases">
        <authorList>
            <person name="Fouks B."/>
        </authorList>
    </citation>
    <scope>NUCLEOTIDE SEQUENCE</scope>
    <source>
        <strain evidence="1">Stay&amp;Tobe</strain>
        <tissue evidence="1">Testes</tissue>
    </source>
</reference>
<evidence type="ECO:0000313" key="2">
    <source>
        <dbReference type="Proteomes" id="UP001233999"/>
    </source>
</evidence>
<keyword evidence="2" id="KW-1185">Reference proteome</keyword>
<sequence>IIGAIPYRITGGYAITGDIQLLGLCVRITWASNNEAMSLELTGYPTEKNEAIPYRITEKTWAIAELTEAIPYRIMRLLYRINLAIPYRIKITEAIAYMNKWGYCENNEAIPITWAIAITGAIAYRIMGLL</sequence>
<dbReference type="Proteomes" id="UP001233999">
    <property type="component" value="Unassembled WGS sequence"/>
</dbReference>
<dbReference type="EMBL" id="JASPKZ010007317">
    <property type="protein sequence ID" value="KAJ9585045.1"/>
    <property type="molecule type" value="Genomic_DNA"/>
</dbReference>
<proteinExistence type="predicted"/>
<feature type="non-terminal residue" evidence="1">
    <location>
        <position position="130"/>
    </location>
</feature>